<comment type="subcellular location">
    <subcellularLocation>
        <location evidence="1">Nucleus</location>
    </subcellularLocation>
</comment>
<proteinExistence type="predicted"/>
<evidence type="ECO:0000256" key="4">
    <source>
        <dbReference type="SAM" id="MobiDB-lite"/>
    </source>
</evidence>
<dbReference type="PANTHER" id="PTHR33402:SF16">
    <property type="entry name" value="VQ MOTIF-CONTAINING PROTEIN 13-RELATED"/>
    <property type="match status" value="1"/>
</dbReference>
<evidence type="ECO:0000313" key="6">
    <source>
        <dbReference type="EMBL" id="RRT52508.1"/>
    </source>
</evidence>
<keyword evidence="3" id="KW-0539">Nucleus</keyword>
<name>A0A426YL90_ENSVE</name>
<dbReference type="Pfam" id="PF05678">
    <property type="entry name" value="VQ"/>
    <property type="match status" value="1"/>
</dbReference>
<dbReference type="AlphaFoldDB" id="A0A426YL90"/>
<evidence type="ECO:0000256" key="3">
    <source>
        <dbReference type="ARBA" id="ARBA00023242"/>
    </source>
</evidence>
<dbReference type="InterPro" id="IPR008889">
    <property type="entry name" value="VQ"/>
</dbReference>
<dbReference type="Proteomes" id="UP000287651">
    <property type="component" value="Unassembled WGS sequence"/>
</dbReference>
<accession>A0A426YL90</accession>
<feature type="region of interest" description="Disordered" evidence="4">
    <location>
        <begin position="274"/>
        <end position="312"/>
    </location>
</feature>
<dbReference type="PANTHER" id="PTHR33402">
    <property type="entry name" value="VQ MOTIF-CONTAINING PROTEIN 11-LIKE"/>
    <property type="match status" value="1"/>
</dbReference>
<protein>
    <recommendedName>
        <fullName evidence="5">VQ domain-containing protein</fullName>
    </recommendedName>
</protein>
<feature type="domain" description="VQ" evidence="5">
    <location>
        <begin position="126"/>
        <end position="141"/>
    </location>
</feature>
<evidence type="ECO:0000256" key="1">
    <source>
        <dbReference type="ARBA" id="ARBA00004123"/>
    </source>
</evidence>
<organism evidence="6 7">
    <name type="scientific">Ensete ventricosum</name>
    <name type="common">Abyssinian banana</name>
    <name type="synonym">Musa ensete</name>
    <dbReference type="NCBI Taxonomy" id="4639"/>
    <lineage>
        <taxon>Eukaryota</taxon>
        <taxon>Viridiplantae</taxon>
        <taxon>Streptophyta</taxon>
        <taxon>Embryophyta</taxon>
        <taxon>Tracheophyta</taxon>
        <taxon>Spermatophyta</taxon>
        <taxon>Magnoliopsida</taxon>
        <taxon>Liliopsida</taxon>
        <taxon>Zingiberales</taxon>
        <taxon>Musaceae</taxon>
        <taxon>Ensete</taxon>
    </lineage>
</organism>
<evidence type="ECO:0000256" key="2">
    <source>
        <dbReference type="ARBA" id="ARBA00022553"/>
    </source>
</evidence>
<evidence type="ECO:0000313" key="7">
    <source>
        <dbReference type="Proteomes" id="UP000287651"/>
    </source>
</evidence>
<reference evidence="6 7" key="1">
    <citation type="journal article" date="2014" name="Agronomy (Basel)">
        <title>A Draft Genome Sequence for Ensete ventricosum, the Drought-Tolerant Tree Against Hunger.</title>
        <authorList>
            <person name="Harrison J."/>
            <person name="Moore K.A."/>
            <person name="Paszkiewicz K."/>
            <person name="Jones T."/>
            <person name="Grant M."/>
            <person name="Ambacheew D."/>
            <person name="Muzemil S."/>
            <person name="Studholme D.J."/>
        </authorList>
    </citation>
    <scope>NUCLEOTIDE SEQUENCE [LARGE SCALE GENOMIC DNA]</scope>
</reference>
<feature type="compositionally biased region" description="Low complexity" evidence="4">
    <location>
        <begin position="302"/>
        <end position="312"/>
    </location>
</feature>
<dbReference type="InterPro" id="IPR039611">
    <property type="entry name" value="VQ_4/11/13/19/31/33"/>
</dbReference>
<evidence type="ECO:0000259" key="5">
    <source>
        <dbReference type="Pfam" id="PF05678"/>
    </source>
</evidence>
<gene>
    <name evidence="6" type="ORF">B296_00050414</name>
</gene>
<comment type="caution">
    <text evidence="6">The sequence shown here is derived from an EMBL/GenBank/DDBJ whole genome shotgun (WGS) entry which is preliminary data.</text>
</comment>
<keyword evidence="2" id="KW-0597">Phosphoprotein</keyword>
<dbReference type="EMBL" id="AMZH03011633">
    <property type="protein sequence ID" value="RRT52508.1"/>
    <property type="molecule type" value="Genomic_DNA"/>
</dbReference>
<sequence>MLSLAETFSAIVVSCSSYSAIPTGVLSQQVGGHRPYLRSQVLGSFRNSALNSGKGMRGPIEASMWLWNSCKTLSLHVDLQNWSCLITIFQKLHGHDSGLDVDSSKEKALFDSIYMQLSSGWVGCAADTSSFKQVVQMLTGSAVTTAKHVASAAAPAKNPLSPPPVAKAATAPKKPAFKLYERRGSLKNLKMIGPLIPTLLGSNPSSPVSNGKPFSPSRNQMPEILSPGVLDFPSLALSPVTPLIPDLFNRPSHPNPAAGMSAEDRAIAEKGFYLHPSPRTTPRDAQPPRLLPLFPVTSPKMSSASAAAGSST</sequence>
<dbReference type="GO" id="GO:0005634">
    <property type="term" value="C:nucleus"/>
    <property type="evidence" value="ECO:0007669"/>
    <property type="project" value="UniProtKB-SubCell"/>
</dbReference>